<evidence type="ECO:0000313" key="2">
    <source>
        <dbReference type="EMBL" id="MBG0562804.1"/>
    </source>
</evidence>
<feature type="chain" id="PRO_5037073070" evidence="1">
    <location>
        <begin position="32"/>
        <end position="459"/>
    </location>
</feature>
<dbReference type="Proteomes" id="UP000598146">
    <property type="component" value="Unassembled WGS sequence"/>
</dbReference>
<dbReference type="SUPFAM" id="SSF53474">
    <property type="entry name" value="alpha/beta-Hydrolases"/>
    <property type="match status" value="1"/>
</dbReference>
<evidence type="ECO:0000256" key="1">
    <source>
        <dbReference type="SAM" id="SignalP"/>
    </source>
</evidence>
<organism evidence="2 3">
    <name type="scientific">Actinoplanes aureus</name>
    <dbReference type="NCBI Taxonomy" id="2792083"/>
    <lineage>
        <taxon>Bacteria</taxon>
        <taxon>Bacillati</taxon>
        <taxon>Actinomycetota</taxon>
        <taxon>Actinomycetes</taxon>
        <taxon>Micromonosporales</taxon>
        <taxon>Micromonosporaceae</taxon>
        <taxon>Actinoplanes</taxon>
    </lineage>
</organism>
<dbReference type="AlphaFoldDB" id="A0A931C5W7"/>
<keyword evidence="3" id="KW-1185">Reference proteome</keyword>
<protein>
    <submittedName>
        <fullName evidence="2">Phthalyl amidase</fullName>
    </submittedName>
</protein>
<evidence type="ECO:0000313" key="3">
    <source>
        <dbReference type="Proteomes" id="UP000598146"/>
    </source>
</evidence>
<dbReference type="EMBL" id="JADQTO010000006">
    <property type="protein sequence ID" value="MBG0562804.1"/>
    <property type="molecule type" value="Genomic_DNA"/>
</dbReference>
<reference evidence="2" key="1">
    <citation type="submission" date="2020-11" db="EMBL/GenBank/DDBJ databases">
        <title>Isolation and identification of active actinomycetes.</title>
        <authorList>
            <person name="Sun X."/>
        </authorList>
    </citation>
    <scope>NUCLEOTIDE SEQUENCE</scope>
    <source>
        <strain evidence="2">NEAU-A11</strain>
    </source>
</reference>
<feature type="signal peptide" evidence="1">
    <location>
        <begin position="1"/>
        <end position="31"/>
    </location>
</feature>
<comment type="caution">
    <text evidence="2">The sequence shown here is derived from an EMBL/GenBank/DDBJ whole genome shotgun (WGS) entry which is preliminary data.</text>
</comment>
<keyword evidence="1" id="KW-0732">Signal</keyword>
<name>A0A931C5W7_9ACTN</name>
<sequence>MLPGGNAMIVRAAAVVVSLIAGMLFGVPAAAAEVCTAPTPSTTQPGYLVADPDCDVDGTPFTALPGARTRTGIRDGAAYRIEIPERWNGRLVLYAHGYRGTGTTVYVGSPDLRQHYVSNGYAWAASSYATNGYDVGQGVRDSYALIGLFKEVTGHSARKVYMTGDSMGGHITAVAIEEYPRAFAGAMPTCGVLGDVELFDYFLDASVTAAALAGVPTSFPVEPAAWAAQVAQIKPALGLPAPLTGAGQVWSDVVERRSGGERPGFESSFRYWNTAQQGGLPFLFSVNPATSGGTAGIAPGNLTDNRHTFYRATDKAWPTAVEWQLNRDVLRVRRTAVADPGLAGVPRIDGRPPVPVLSLHGIGDLFVPFSMEQEYAREARRNGRSHLFVSRAIRDVAHCGFALAERQRGFDDLVRWVETGRRPAGDAILDRRAVASASFGCRFTEAVRPLFVAPACPAR</sequence>
<gene>
    <name evidence="2" type="ORF">I4J89_15210</name>
</gene>
<dbReference type="InterPro" id="IPR029058">
    <property type="entry name" value="AB_hydrolase_fold"/>
</dbReference>
<proteinExistence type="predicted"/>
<accession>A0A931C5W7</accession>
<dbReference type="Gene3D" id="3.40.50.1820">
    <property type="entry name" value="alpha/beta hydrolase"/>
    <property type="match status" value="1"/>
</dbReference>